<dbReference type="KEGG" id="bmp:NG74_02358"/>
<dbReference type="Proteomes" id="UP000587477">
    <property type="component" value="Chromosome"/>
</dbReference>
<evidence type="ECO:0000313" key="4">
    <source>
        <dbReference type="Proteomes" id="UP000587477"/>
    </source>
</evidence>
<dbReference type="PANTHER" id="PTHR37808">
    <property type="entry name" value="SPORE GERMINATION PROTEIN-LIKE PROTEIN YDZR-RELATED"/>
    <property type="match status" value="1"/>
</dbReference>
<reference evidence="4" key="1">
    <citation type="submission" date="2020-10" db="EMBL/GenBank/DDBJ databases">
        <title>Complete genome sequence of Bacillus velezensis NST6.</title>
        <authorList>
            <person name="Choi J."/>
        </authorList>
    </citation>
    <scope>NUCLEOTIDE SEQUENCE [LARGE SCALE GENOMIC DNA]</scope>
    <source>
        <strain evidence="4">NST6</strain>
    </source>
</reference>
<name>A0A235BN73_BACVE</name>
<evidence type="ECO:0000313" key="3">
    <source>
        <dbReference type="EMBL" id="QOY28376.1"/>
    </source>
</evidence>
<accession>A0A235BN73</accession>
<dbReference type="PANTHER" id="PTHR37808:SF1">
    <property type="entry name" value="SPORE GERMINATION PROTEIN-LIKE PROTEIN YDZR"/>
    <property type="match status" value="1"/>
</dbReference>
<protein>
    <submittedName>
        <fullName evidence="3">Putative spore germination protein GerPF</fullName>
    </submittedName>
</protein>
<dbReference type="Pfam" id="PF10676">
    <property type="entry name" value="gerPA"/>
    <property type="match status" value="1"/>
</dbReference>
<evidence type="ECO:0000256" key="2">
    <source>
        <dbReference type="SAM" id="MobiDB-lite"/>
    </source>
</evidence>
<gene>
    <name evidence="3" type="primary">gerPF_4</name>
    <name evidence="3" type="ORF">BACVE_003417</name>
</gene>
<dbReference type="EMBL" id="CP063687">
    <property type="protein sequence ID" value="QOY28376.1"/>
    <property type="molecule type" value="Genomic_DNA"/>
</dbReference>
<feature type="compositionally biased region" description="Low complexity" evidence="2">
    <location>
        <begin position="51"/>
        <end position="65"/>
    </location>
</feature>
<feature type="region of interest" description="Disordered" evidence="2">
    <location>
        <begin position="50"/>
        <end position="71"/>
    </location>
</feature>
<proteinExistence type="inferred from homology"/>
<dbReference type="AlphaFoldDB" id="A0A235BN73"/>
<evidence type="ECO:0000256" key="1">
    <source>
        <dbReference type="ARBA" id="ARBA00008103"/>
    </source>
</evidence>
<comment type="similarity">
    <text evidence="1">Belongs to the GerPA/GerPF family.</text>
</comment>
<organism evidence="3 4">
    <name type="scientific">Bacillus velezensis</name>
    <dbReference type="NCBI Taxonomy" id="492670"/>
    <lineage>
        <taxon>Bacteria</taxon>
        <taxon>Bacillati</taxon>
        <taxon>Bacillota</taxon>
        <taxon>Bacilli</taxon>
        <taxon>Bacillales</taxon>
        <taxon>Bacillaceae</taxon>
        <taxon>Bacillus</taxon>
        <taxon>Bacillus amyloliquefaciens group</taxon>
    </lineage>
</organism>
<sequence>MMAGFPITINSLSGNGVVNVGGAFSISPLTVSKTVYGSGGGNTGLVLQMNQSSTSQSSSSQYSDQNVTKTL</sequence>
<dbReference type="InterPro" id="IPR019618">
    <property type="entry name" value="Spore_germination_GerPA"/>
</dbReference>